<dbReference type="PANTHER" id="PTHR21694:SF18">
    <property type="entry name" value="COILED-COIL DOMAIN-CONTAINING PROTEIN 63"/>
    <property type="match status" value="1"/>
</dbReference>
<dbReference type="Proteomes" id="UP001174909">
    <property type="component" value="Unassembled WGS sequence"/>
</dbReference>
<dbReference type="PANTHER" id="PTHR21694">
    <property type="entry name" value="COILED-COIL DOMAIN-CONTAINING PROTEIN 63"/>
    <property type="match status" value="1"/>
</dbReference>
<protein>
    <submittedName>
        <fullName evidence="4">Outer dynein arm protein 1</fullName>
    </submittedName>
</protein>
<feature type="non-terminal residue" evidence="4">
    <location>
        <position position="1"/>
    </location>
</feature>
<evidence type="ECO:0000313" key="4">
    <source>
        <dbReference type="EMBL" id="CAI8006656.1"/>
    </source>
</evidence>
<sequence>KHVFSLCVSSQGRRESCFACSRDHRPVRALQSLTRQVSKLLAAANAPLHCHLSAPAREDLARLQRGYRVKEKERKTEGDQSQYTLRKQQSMIESLQAENADLKKNLSLAGSRQNELKSQLVREKFDELLSHQRQYKESVAEEEKATEILDQKIRDLERDIAQQRKHMGGVHGGEQQHGGLQKQLRVMENRLEKSSVRFNSSLATNSQLRMKIDHLRQEKAVFEGIHKKLQKELLSCKRNIGEVIEASTQGYDSRDEAQTKLLSLKEKADKEVAQYEMEVKELQRQIDYDRKLRDFMNRKNQERAEAHMEIEARKMRKEVEKTSTRERTVLSYEQAFEKIKKATGITDIDQLVSKFIDVEDQNFALFNFVNELNAEIETVRDKISQVTEEIEKFKGQGVEMEEKRRAILRDLEAELARVEEEAGEFERRFKTSTATVEQLLTGVDSVFTKTGCDSSAITSLLGGHSGVTETTILQYLGVVEQKTNELLQLQAFIKAKESGDPEQ</sequence>
<accession>A0AA35W795</accession>
<keyword evidence="1 2" id="KW-0175">Coiled coil</keyword>
<comment type="caution">
    <text evidence="4">The sequence shown here is derived from an EMBL/GenBank/DDBJ whole genome shotgun (WGS) entry which is preliminary data.</text>
</comment>
<proteinExistence type="predicted"/>
<feature type="coiled-coil region" evidence="2">
    <location>
        <begin position="369"/>
        <end position="428"/>
    </location>
</feature>
<feature type="coiled-coil region" evidence="2">
    <location>
        <begin position="139"/>
        <end position="166"/>
    </location>
</feature>
<evidence type="ECO:0000259" key="3">
    <source>
        <dbReference type="Pfam" id="PF21773"/>
    </source>
</evidence>
<evidence type="ECO:0000313" key="5">
    <source>
        <dbReference type="Proteomes" id="UP001174909"/>
    </source>
</evidence>
<feature type="domain" description="ODAD1 central coiled coil region" evidence="3">
    <location>
        <begin position="181"/>
        <end position="462"/>
    </location>
</feature>
<keyword evidence="5" id="KW-1185">Reference proteome</keyword>
<dbReference type="Pfam" id="PF21773">
    <property type="entry name" value="ODAD1_CC"/>
    <property type="match status" value="1"/>
</dbReference>
<feature type="coiled-coil region" evidence="2">
    <location>
        <begin position="85"/>
        <end position="112"/>
    </location>
</feature>
<dbReference type="SUPFAM" id="SSF58100">
    <property type="entry name" value="Bacterial hemolysins"/>
    <property type="match status" value="1"/>
</dbReference>
<organism evidence="4 5">
    <name type="scientific">Geodia barretti</name>
    <name type="common">Barrett's horny sponge</name>
    <dbReference type="NCBI Taxonomy" id="519541"/>
    <lineage>
        <taxon>Eukaryota</taxon>
        <taxon>Metazoa</taxon>
        <taxon>Porifera</taxon>
        <taxon>Demospongiae</taxon>
        <taxon>Heteroscleromorpha</taxon>
        <taxon>Tetractinellida</taxon>
        <taxon>Astrophorina</taxon>
        <taxon>Geodiidae</taxon>
        <taxon>Geodia</taxon>
    </lineage>
</organism>
<evidence type="ECO:0000256" key="2">
    <source>
        <dbReference type="SAM" id="Coils"/>
    </source>
</evidence>
<gene>
    <name evidence="4" type="ORF">GBAR_LOCUS4840</name>
</gene>
<dbReference type="InterPro" id="IPR051876">
    <property type="entry name" value="ODA-DC/CCD"/>
</dbReference>
<dbReference type="EMBL" id="CASHTH010000705">
    <property type="protein sequence ID" value="CAI8006656.1"/>
    <property type="molecule type" value="Genomic_DNA"/>
</dbReference>
<dbReference type="AlphaFoldDB" id="A0AA35W795"/>
<reference evidence="4" key="1">
    <citation type="submission" date="2023-03" db="EMBL/GenBank/DDBJ databases">
        <authorList>
            <person name="Steffen K."/>
            <person name="Cardenas P."/>
        </authorList>
    </citation>
    <scope>NUCLEOTIDE SEQUENCE</scope>
</reference>
<feature type="coiled-coil region" evidence="2">
    <location>
        <begin position="212"/>
        <end position="318"/>
    </location>
</feature>
<evidence type="ECO:0000256" key="1">
    <source>
        <dbReference type="ARBA" id="ARBA00023054"/>
    </source>
</evidence>
<dbReference type="InterPro" id="IPR049258">
    <property type="entry name" value="ODAD1_CC"/>
</dbReference>
<name>A0AA35W795_GEOBA</name>